<dbReference type="Proteomes" id="UP000605986">
    <property type="component" value="Unassembled WGS sequence"/>
</dbReference>
<proteinExistence type="predicted"/>
<feature type="domain" description="Nudix hydrolase" evidence="2">
    <location>
        <begin position="10"/>
        <end position="170"/>
    </location>
</feature>
<dbReference type="Gene3D" id="3.90.79.10">
    <property type="entry name" value="Nucleoside Triphosphate Pyrophosphohydrolase"/>
    <property type="match status" value="1"/>
</dbReference>
<sequence>MDPINKSLHLSHEFVISCGTVTVDIKRSKVLLIRWRKTGEIMLPKGRKDRSERLEQTALRETFEETGIHAQLLPVGIDTLATPPPLVDAEGRREAATEPIALSQRVDHQGILKVIFWYVAEADSTVTPVDGTQQQDEDFETIWEDFGNVTSTLSFPDDQRIAQAAIGAINKGVAHE</sequence>
<dbReference type="Pfam" id="PF00293">
    <property type="entry name" value="NUDIX"/>
    <property type="match status" value="1"/>
</dbReference>
<comment type="caution">
    <text evidence="3">The sequence shown here is derived from an EMBL/GenBank/DDBJ whole genome shotgun (WGS) entry which is preliminary data.</text>
</comment>
<dbReference type="EMBL" id="JAADJG010000162">
    <property type="protein sequence ID" value="KAF4453151.1"/>
    <property type="molecule type" value="Genomic_DNA"/>
</dbReference>
<dbReference type="InterPro" id="IPR051325">
    <property type="entry name" value="Nudix_hydrolase_domain"/>
</dbReference>
<protein>
    <submittedName>
        <fullName evidence="3">Nudix domain-containing protein</fullName>
    </submittedName>
</protein>
<dbReference type="InterPro" id="IPR000086">
    <property type="entry name" value="NUDIX_hydrolase_dom"/>
</dbReference>
<evidence type="ECO:0000259" key="2">
    <source>
        <dbReference type="PROSITE" id="PS51462"/>
    </source>
</evidence>
<dbReference type="PROSITE" id="PS51462">
    <property type="entry name" value="NUDIX"/>
    <property type="match status" value="1"/>
</dbReference>
<dbReference type="SUPFAM" id="SSF55811">
    <property type="entry name" value="Nudix"/>
    <property type="match status" value="1"/>
</dbReference>
<dbReference type="GO" id="GO:0004081">
    <property type="term" value="F:bis(5'-nucleosyl)-tetraphosphatase (asymmetrical) activity"/>
    <property type="evidence" value="ECO:0007669"/>
    <property type="project" value="TreeGrafter"/>
</dbReference>
<accession>A0A8H4P221</accession>
<dbReference type="InterPro" id="IPR020084">
    <property type="entry name" value="NUDIX_hydrolase_CS"/>
</dbReference>
<dbReference type="PROSITE" id="PS00893">
    <property type="entry name" value="NUDIX_BOX"/>
    <property type="match status" value="1"/>
</dbReference>
<dbReference type="PANTHER" id="PTHR21340:SF0">
    <property type="entry name" value="BIS(5'-NUCLEOSYL)-TETRAPHOSPHATASE [ASYMMETRICAL]"/>
    <property type="match status" value="1"/>
</dbReference>
<keyword evidence="4" id="KW-1185">Reference proteome</keyword>
<dbReference type="PANTHER" id="PTHR21340">
    <property type="entry name" value="DIADENOSINE 5,5-P1,P4-TETRAPHOSPHATE PYROPHOSPHOHYDROLASE MUTT"/>
    <property type="match status" value="1"/>
</dbReference>
<dbReference type="GO" id="GO:0006167">
    <property type="term" value="P:AMP biosynthetic process"/>
    <property type="evidence" value="ECO:0007669"/>
    <property type="project" value="TreeGrafter"/>
</dbReference>
<dbReference type="OrthoDB" id="10259236at2759"/>
<name>A0A8H4P221_9HYPO</name>
<evidence type="ECO:0000313" key="4">
    <source>
        <dbReference type="Proteomes" id="UP000605986"/>
    </source>
</evidence>
<gene>
    <name evidence="3" type="ORF">F53441_4148</name>
</gene>
<organism evidence="3 4">
    <name type="scientific">Fusarium austroafricanum</name>
    <dbReference type="NCBI Taxonomy" id="2364996"/>
    <lineage>
        <taxon>Eukaryota</taxon>
        <taxon>Fungi</taxon>
        <taxon>Dikarya</taxon>
        <taxon>Ascomycota</taxon>
        <taxon>Pezizomycotina</taxon>
        <taxon>Sordariomycetes</taxon>
        <taxon>Hypocreomycetidae</taxon>
        <taxon>Hypocreales</taxon>
        <taxon>Nectriaceae</taxon>
        <taxon>Fusarium</taxon>
        <taxon>Fusarium concolor species complex</taxon>
    </lineage>
</organism>
<keyword evidence="1" id="KW-0378">Hydrolase</keyword>
<evidence type="ECO:0000313" key="3">
    <source>
        <dbReference type="EMBL" id="KAF4453151.1"/>
    </source>
</evidence>
<dbReference type="GO" id="GO:0006754">
    <property type="term" value="P:ATP biosynthetic process"/>
    <property type="evidence" value="ECO:0007669"/>
    <property type="project" value="TreeGrafter"/>
</dbReference>
<evidence type="ECO:0000256" key="1">
    <source>
        <dbReference type="ARBA" id="ARBA00022801"/>
    </source>
</evidence>
<dbReference type="InterPro" id="IPR015797">
    <property type="entry name" value="NUDIX_hydrolase-like_dom_sf"/>
</dbReference>
<reference evidence="3" key="1">
    <citation type="submission" date="2020-01" db="EMBL/GenBank/DDBJ databases">
        <title>Identification and distribution of gene clusters putatively required for synthesis of sphingolipid metabolism inhibitors in phylogenetically diverse species of the filamentous fungus Fusarium.</title>
        <authorList>
            <person name="Kim H.-S."/>
            <person name="Busman M."/>
            <person name="Brown D.W."/>
            <person name="Divon H."/>
            <person name="Uhlig S."/>
            <person name="Proctor R.H."/>
        </authorList>
    </citation>
    <scope>NUCLEOTIDE SEQUENCE</scope>
    <source>
        <strain evidence="3">NRRL 53441</strain>
    </source>
</reference>
<dbReference type="AlphaFoldDB" id="A0A8H4P221"/>